<reference evidence="2" key="1">
    <citation type="journal article" date="2007" name="Plant Cell">
        <title>Dothideomycete-plant interactions illuminated by genome sequencing and EST analysis of the wheat pathogen Stagonospora nodorum.</title>
        <authorList>
            <person name="Hane J.K."/>
            <person name="Lowe R.G."/>
            <person name="Solomon P.S."/>
            <person name="Tan K.C."/>
            <person name="Schoch C.L."/>
            <person name="Spatafora J.W."/>
            <person name="Crous P.W."/>
            <person name="Kodira C."/>
            <person name="Birren B.W."/>
            <person name="Galagan J.E."/>
            <person name="Torriani S.F."/>
            <person name="McDonald B.A."/>
            <person name="Oliver R.P."/>
        </authorList>
    </citation>
    <scope>NUCLEOTIDE SEQUENCE [LARGE SCALE GENOMIC DNA]</scope>
    <source>
        <strain evidence="2">SN15 / ATCC MYA-4574 / FGSC 10173</strain>
    </source>
</reference>
<dbReference type="Proteomes" id="UP000001055">
    <property type="component" value="Unassembled WGS sequence"/>
</dbReference>
<dbReference type="InParanoid" id="Q0TZB8"/>
<dbReference type="AlphaFoldDB" id="Q0TZB8"/>
<gene>
    <name evidence="1" type="ORF">SNOG_15250</name>
</gene>
<dbReference type="RefSeq" id="XP_001805407.1">
    <property type="nucleotide sequence ID" value="XM_001805355.1"/>
</dbReference>
<accession>Q0TZB8</accession>
<dbReference type="GeneID" id="5982335"/>
<dbReference type="KEGG" id="pno:SNOG_15250"/>
<protein>
    <submittedName>
        <fullName evidence="1">Uncharacterized protein</fullName>
    </submittedName>
</protein>
<proteinExistence type="predicted"/>
<dbReference type="HOGENOM" id="CLU_2606811_0_0_1"/>
<sequence length="79" mass="8828">MSMTRELKDRQITTGAIRTQERQETFDTVKGVTDSAWREEVASVRAPTAMAKQEGDGMVRSTLKRTVHAYRAIGLSASR</sequence>
<organism evidence="1 2">
    <name type="scientific">Phaeosphaeria nodorum (strain SN15 / ATCC MYA-4574 / FGSC 10173)</name>
    <name type="common">Glume blotch fungus</name>
    <name type="synonym">Parastagonospora nodorum</name>
    <dbReference type="NCBI Taxonomy" id="321614"/>
    <lineage>
        <taxon>Eukaryota</taxon>
        <taxon>Fungi</taxon>
        <taxon>Dikarya</taxon>
        <taxon>Ascomycota</taxon>
        <taxon>Pezizomycotina</taxon>
        <taxon>Dothideomycetes</taxon>
        <taxon>Pleosporomycetidae</taxon>
        <taxon>Pleosporales</taxon>
        <taxon>Pleosporineae</taxon>
        <taxon>Phaeosphaeriaceae</taxon>
        <taxon>Parastagonospora</taxon>
    </lineage>
</organism>
<dbReference type="EMBL" id="CH445360">
    <property type="protein sequence ID" value="EAT77475.1"/>
    <property type="molecule type" value="Genomic_DNA"/>
</dbReference>
<name>Q0TZB8_PHANO</name>
<evidence type="ECO:0000313" key="1">
    <source>
        <dbReference type="EMBL" id="EAT77475.1"/>
    </source>
</evidence>
<evidence type="ECO:0000313" key="2">
    <source>
        <dbReference type="Proteomes" id="UP000001055"/>
    </source>
</evidence>